<dbReference type="Proteomes" id="UP000640489">
    <property type="component" value="Unassembled WGS sequence"/>
</dbReference>
<dbReference type="InterPro" id="IPR047324">
    <property type="entry name" value="LbH_gamma_CA-like"/>
</dbReference>
<protein>
    <submittedName>
        <fullName evidence="1">Gamma carbonic anhydrase family protein</fullName>
    </submittedName>
</protein>
<dbReference type="SUPFAM" id="SSF51161">
    <property type="entry name" value="Trimeric LpxA-like enzymes"/>
    <property type="match status" value="1"/>
</dbReference>
<accession>A0A930YIV2</accession>
<reference evidence="1" key="1">
    <citation type="submission" date="2020-11" db="EMBL/GenBank/DDBJ databases">
        <title>Nocardioides sp. nov., isolated from Soil of Cynanchum wilfordii Hemsley rhizosphere.</title>
        <authorList>
            <person name="Lee J.-S."/>
            <person name="Suh M.K."/>
            <person name="Kim J.-S."/>
        </authorList>
    </citation>
    <scope>NUCLEOTIDE SEQUENCE</scope>
    <source>
        <strain evidence="1">KCTC 19275</strain>
    </source>
</reference>
<dbReference type="RefSeq" id="WP_194707578.1">
    <property type="nucleotide sequence ID" value="NZ_JADKPN010000009.1"/>
</dbReference>
<name>A0A930YIV2_9ACTN</name>
<dbReference type="AlphaFoldDB" id="A0A930YIV2"/>
<evidence type="ECO:0000313" key="1">
    <source>
        <dbReference type="EMBL" id="MBF4764384.1"/>
    </source>
</evidence>
<dbReference type="InterPro" id="IPR050484">
    <property type="entry name" value="Transf_Hexapept/Carb_Anhydrase"/>
</dbReference>
<keyword evidence="2" id="KW-1185">Reference proteome</keyword>
<gene>
    <name evidence="1" type="ORF">ISU07_14720</name>
</gene>
<dbReference type="InterPro" id="IPR001451">
    <property type="entry name" value="Hexapep"/>
</dbReference>
<evidence type="ECO:0000313" key="2">
    <source>
        <dbReference type="Proteomes" id="UP000640489"/>
    </source>
</evidence>
<dbReference type="PANTHER" id="PTHR13061">
    <property type="entry name" value="DYNACTIN SUBUNIT P25"/>
    <property type="match status" value="1"/>
</dbReference>
<dbReference type="EMBL" id="JADKPN010000009">
    <property type="protein sequence ID" value="MBF4764384.1"/>
    <property type="molecule type" value="Genomic_DNA"/>
</dbReference>
<dbReference type="CDD" id="cd04645">
    <property type="entry name" value="LbH_gamma_CA_like"/>
    <property type="match status" value="1"/>
</dbReference>
<dbReference type="PANTHER" id="PTHR13061:SF29">
    <property type="entry name" value="GAMMA CARBONIC ANHYDRASE-LIKE 1, MITOCHONDRIAL-RELATED"/>
    <property type="match status" value="1"/>
</dbReference>
<sequence>MMIAFSGQHPVLGEHTWVAPGVVLVGDVRLHEESSIWFRAVLRGDNDRIEIGAQSNIQDGCVLHVDRGYPIRVERRVSVGHRAILHGCTVEDDALIGMGAIVMNGARIGAGSIVGAGAVVSAGTDVPPRSLVLGVPGRIKGSVTDEQLDGTRANARDYVALARSMASLSKTASSATSAHSGEATS</sequence>
<organism evidence="1 2">
    <name type="scientific">Nocardioides islandensis</name>
    <dbReference type="NCBI Taxonomy" id="433663"/>
    <lineage>
        <taxon>Bacteria</taxon>
        <taxon>Bacillati</taxon>
        <taxon>Actinomycetota</taxon>
        <taxon>Actinomycetes</taxon>
        <taxon>Propionibacteriales</taxon>
        <taxon>Nocardioidaceae</taxon>
        <taxon>Nocardioides</taxon>
    </lineage>
</organism>
<comment type="caution">
    <text evidence="1">The sequence shown here is derived from an EMBL/GenBank/DDBJ whole genome shotgun (WGS) entry which is preliminary data.</text>
</comment>
<proteinExistence type="predicted"/>
<dbReference type="InterPro" id="IPR011004">
    <property type="entry name" value="Trimer_LpxA-like_sf"/>
</dbReference>
<dbReference type="Gene3D" id="2.160.10.10">
    <property type="entry name" value="Hexapeptide repeat proteins"/>
    <property type="match status" value="1"/>
</dbReference>
<dbReference type="Pfam" id="PF00132">
    <property type="entry name" value="Hexapep"/>
    <property type="match status" value="1"/>
</dbReference>